<dbReference type="SUPFAM" id="SSF55486">
    <property type="entry name" value="Metalloproteases ('zincins'), catalytic domain"/>
    <property type="match status" value="1"/>
</dbReference>
<dbReference type="InterPro" id="IPR000718">
    <property type="entry name" value="Peptidase_M13"/>
</dbReference>
<comment type="similarity">
    <text evidence="1">Belongs to the peptidase M13 family.</text>
</comment>
<keyword evidence="4" id="KW-1185">Reference proteome</keyword>
<dbReference type="InterPro" id="IPR008753">
    <property type="entry name" value="Peptidase_M13_N"/>
</dbReference>
<dbReference type="Proteomes" id="UP000605970">
    <property type="component" value="Unassembled WGS sequence"/>
</dbReference>
<accession>A0A8S9ZNN8</accession>
<reference evidence="3" key="1">
    <citation type="journal article" date="2020" name="Ecol. Evol.">
        <title>Genome structure and content of the rice root-knot nematode (Meloidogyne graminicola).</title>
        <authorList>
            <person name="Phan N.T."/>
            <person name="Danchin E.G.J."/>
            <person name="Klopp C."/>
            <person name="Perfus-Barbeoch L."/>
            <person name="Kozlowski D.K."/>
            <person name="Koutsovoulos G.D."/>
            <person name="Lopez-Roques C."/>
            <person name="Bouchez O."/>
            <person name="Zahm M."/>
            <person name="Besnard G."/>
            <person name="Bellafiore S."/>
        </authorList>
    </citation>
    <scope>NUCLEOTIDE SEQUENCE</scope>
    <source>
        <strain evidence="3">VN-18</strain>
    </source>
</reference>
<evidence type="ECO:0000259" key="2">
    <source>
        <dbReference type="Pfam" id="PF05649"/>
    </source>
</evidence>
<dbReference type="InterPro" id="IPR042089">
    <property type="entry name" value="Peptidase_M13_dom_2"/>
</dbReference>
<dbReference type="AlphaFoldDB" id="A0A8S9ZNN8"/>
<name>A0A8S9ZNN8_9BILA</name>
<sequence length="391" mass="46032">MKELFESPEIPSSIAIRNLKSIYNGCMNVNDLNERNSSELLKRIEKYGYWPIISPDKWNEKEFDLTNLLIEVGRSRAIDIFIDVYVSLDQKQVTRRLLNFDQGGLGLGASARDYYLNDTRYGNQMAAYKHYMILKISSFAKDAGTYKSESYIANEVDKILSFEREFARILTPDEERRNYTKLYNLHHLSEMDKIFNLMNWTKYFDWLVPEEMHEYLASDPEIILSEPEYFIRLTKLLNSTPKQVITNYILWRFASAWSFQLDERYDDIQQHFLKAFLGKKTKSPRWKDCAQAASSRMSYASGAMYVRAHFDRSSKESALAMIQDLRASFRAMLTINDWMDPSTKEYALIKAEQMLSLIGFPDFLYNDTQLDDYYKNFTLHPNDHYALQVFI</sequence>
<dbReference type="PROSITE" id="PS51885">
    <property type="entry name" value="NEPRILYSIN"/>
    <property type="match status" value="1"/>
</dbReference>
<proteinExistence type="inferred from homology"/>
<evidence type="ECO:0000256" key="1">
    <source>
        <dbReference type="ARBA" id="ARBA00007357"/>
    </source>
</evidence>
<organism evidence="3 4">
    <name type="scientific">Meloidogyne graminicola</name>
    <dbReference type="NCBI Taxonomy" id="189291"/>
    <lineage>
        <taxon>Eukaryota</taxon>
        <taxon>Metazoa</taxon>
        <taxon>Ecdysozoa</taxon>
        <taxon>Nematoda</taxon>
        <taxon>Chromadorea</taxon>
        <taxon>Rhabditida</taxon>
        <taxon>Tylenchina</taxon>
        <taxon>Tylenchomorpha</taxon>
        <taxon>Tylenchoidea</taxon>
        <taxon>Meloidogynidae</taxon>
        <taxon>Meloidogyninae</taxon>
        <taxon>Meloidogyne</taxon>
    </lineage>
</organism>
<evidence type="ECO:0000313" key="3">
    <source>
        <dbReference type="EMBL" id="KAF7634788.1"/>
    </source>
</evidence>
<dbReference type="Gene3D" id="1.10.1380.10">
    <property type="entry name" value="Neutral endopeptidase , domain2"/>
    <property type="match status" value="1"/>
</dbReference>
<dbReference type="GO" id="GO:0005886">
    <property type="term" value="C:plasma membrane"/>
    <property type="evidence" value="ECO:0007669"/>
    <property type="project" value="TreeGrafter"/>
</dbReference>
<gene>
    <name evidence="3" type="ORF">Mgra_00005821</name>
</gene>
<dbReference type="EMBL" id="JABEBT010000051">
    <property type="protein sequence ID" value="KAF7634788.1"/>
    <property type="molecule type" value="Genomic_DNA"/>
</dbReference>
<protein>
    <recommendedName>
        <fullName evidence="2">Peptidase M13 N-terminal domain-containing protein</fullName>
    </recommendedName>
</protein>
<comment type="caution">
    <text evidence="3">The sequence shown here is derived from an EMBL/GenBank/DDBJ whole genome shotgun (WGS) entry which is preliminary data.</text>
</comment>
<dbReference type="PANTHER" id="PTHR11733">
    <property type="entry name" value="ZINC METALLOPROTEASE FAMILY M13 NEPRILYSIN-RELATED"/>
    <property type="match status" value="1"/>
</dbReference>
<dbReference type="PANTHER" id="PTHR11733:SF237">
    <property type="entry name" value="NEPRILYSIN-LIKE 4"/>
    <property type="match status" value="1"/>
</dbReference>
<feature type="domain" description="Peptidase M13 N-terminal" evidence="2">
    <location>
        <begin position="2"/>
        <end position="361"/>
    </location>
</feature>
<evidence type="ECO:0000313" key="4">
    <source>
        <dbReference type="Proteomes" id="UP000605970"/>
    </source>
</evidence>
<dbReference type="Pfam" id="PF05649">
    <property type="entry name" value="Peptidase_M13_N"/>
    <property type="match status" value="1"/>
</dbReference>
<dbReference type="CDD" id="cd08662">
    <property type="entry name" value="M13"/>
    <property type="match status" value="1"/>
</dbReference>
<dbReference type="OrthoDB" id="6475849at2759"/>
<dbReference type="GO" id="GO:0004222">
    <property type="term" value="F:metalloendopeptidase activity"/>
    <property type="evidence" value="ECO:0007669"/>
    <property type="project" value="InterPro"/>
</dbReference>
<dbReference type="GO" id="GO:0016485">
    <property type="term" value="P:protein processing"/>
    <property type="evidence" value="ECO:0007669"/>
    <property type="project" value="TreeGrafter"/>
</dbReference>